<evidence type="ECO:0000259" key="1">
    <source>
        <dbReference type="Pfam" id="PF13628"/>
    </source>
</evidence>
<dbReference type="Pfam" id="PF13628">
    <property type="entry name" value="DUF4142"/>
    <property type="match status" value="1"/>
</dbReference>
<proteinExistence type="predicted"/>
<name>A0ABV5HGR7_9FLAO</name>
<keyword evidence="3" id="KW-1185">Reference proteome</keyword>
<evidence type="ECO:0000313" key="3">
    <source>
        <dbReference type="Proteomes" id="UP001589562"/>
    </source>
</evidence>
<dbReference type="RefSeq" id="WP_278010100.1">
    <property type="nucleotide sequence ID" value="NZ_CP121112.1"/>
</dbReference>
<evidence type="ECO:0000313" key="2">
    <source>
        <dbReference type="EMBL" id="MFB9110621.1"/>
    </source>
</evidence>
<dbReference type="EMBL" id="JBHMFE010000045">
    <property type="protein sequence ID" value="MFB9110621.1"/>
    <property type="molecule type" value="Genomic_DNA"/>
</dbReference>
<comment type="caution">
    <text evidence="2">The sequence shown here is derived from an EMBL/GenBank/DDBJ whole genome shotgun (WGS) entry which is preliminary data.</text>
</comment>
<dbReference type="PROSITE" id="PS51257">
    <property type="entry name" value="PROKAR_LIPOPROTEIN"/>
    <property type="match status" value="1"/>
</dbReference>
<feature type="domain" description="DUF4142" evidence="1">
    <location>
        <begin position="62"/>
        <end position="182"/>
    </location>
</feature>
<sequence length="188" mass="21537">MFSSKRSFFKTAFIAIVTITISSCNENEKPENRKPENKYVLTKNTEQTEAYFFVATAGVTKTIISKAQLAQRKSLQNSIKIVSSKIENNQKLLLQEINKIAVQKLIIISEINTSVTNKDLYELANKKDVDFDDAYLNSITQSLTEMIGLFESIAKETNDMVILKLVAHYLPKQYEFLRETEKIKKQIN</sequence>
<protein>
    <submittedName>
        <fullName evidence="2">DUF4142 domain-containing protein</fullName>
    </submittedName>
</protein>
<dbReference type="InterPro" id="IPR025419">
    <property type="entry name" value="DUF4142"/>
</dbReference>
<accession>A0ABV5HGR7</accession>
<dbReference type="Proteomes" id="UP001589562">
    <property type="component" value="Unassembled WGS sequence"/>
</dbReference>
<gene>
    <name evidence="2" type="ORF">ACFFVK_18710</name>
</gene>
<reference evidence="2 3" key="1">
    <citation type="submission" date="2024-09" db="EMBL/GenBank/DDBJ databases">
        <authorList>
            <person name="Sun Q."/>
            <person name="Mori K."/>
        </authorList>
    </citation>
    <scope>NUCLEOTIDE SEQUENCE [LARGE SCALE GENOMIC DNA]</scope>
    <source>
        <strain evidence="2 3">CECT 8365</strain>
    </source>
</reference>
<organism evidence="2 3">
    <name type="scientific">Flavobacterium gyeonganense</name>
    <dbReference type="NCBI Taxonomy" id="1310418"/>
    <lineage>
        <taxon>Bacteria</taxon>
        <taxon>Pseudomonadati</taxon>
        <taxon>Bacteroidota</taxon>
        <taxon>Flavobacteriia</taxon>
        <taxon>Flavobacteriales</taxon>
        <taxon>Flavobacteriaceae</taxon>
        <taxon>Flavobacterium</taxon>
    </lineage>
</organism>